<evidence type="ECO:0000313" key="3">
    <source>
        <dbReference type="Proteomes" id="UP000015106"/>
    </source>
</evidence>
<evidence type="ECO:0000256" key="1">
    <source>
        <dbReference type="SAM" id="MobiDB-lite"/>
    </source>
</evidence>
<protein>
    <submittedName>
        <fullName evidence="2">Uncharacterized protein</fullName>
    </submittedName>
</protein>
<dbReference type="Gramene" id="TuG1812S0000007800.01.T01">
    <property type="protein sequence ID" value="TuG1812S0000007800.01.T01.s_cds23652"/>
    <property type="gene ID" value="TuG1812S0000007800.01"/>
</dbReference>
<dbReference type="AlphaFoldDB" id="A0A8R7VE12"/>
<feature type="compositionally biased region" description="Pro residues" evidence="1">
    <location>
        <begin position="24"/>
        <end position="35"/>
    </location>
</feature>
<organism evidence="2 3">
    <name type="scientific">Triticum urartu</name>
    <name type="common">Red wild einkorn</name>
    <name type="synonym">Crithodium urartu</name>
    <dbReference type="NCBI Taxonomy" id="4572"/>
    <lineage>
        <taxon>Eukaryota</taxon>
        <taxon>Viridiplantae</taxon>
        <taxon>Streptophyta</taxon>
        <taxon>Embryophyta</taxon>
        <taxon>Tracheophyta</taxon>
        <taxon>Spermatophyta</taxon>
        <taxon>Magnoliopsida</taxon>
        <taxon>Liliopsida</taxon>
        <taxon>Poales</taxon>
        <taxon>Poaceae</taxon>
        <taxon>BOP clade</taxon>
        <taxon>Pooideae</taxon>
        <taxon>Triticodae</taxon>
        <taxon>Triticeae</taxon>
        <taxon>Triticinae</taxon>
        <taxon>Triticum</taxon>
    </lineage>
</organism>
<feature type="compositionally biased region" description="Low complexity" evidence="1">
    <location>
        <begin position="76"/>
        <end position="91"/>
    </location>
</feature>
<reference evidence="3" key="1">
    <citation type="journal article" date="2013" name="Nature">
        <title>Draft genome of the wheat A-genome progenitor Triticum urartu.</title>
        <authorList>
            <person name="Ling H.Q."/>
            <person name="Zhao S."/>
            <person name="Liu D."/>
            <person name="Wang J."/>
            <person name="Sun H."/>
            <person name="Zhang C."/>
            <person name="Fan H."/>
            <person name="Li D."/>
            <person name="Dong L."/>
            <person name="Tao Y."/>
            <person name="Gao C."/>
            <person name="Wu H."/>
            <person name="Li Y."/>
            <person name="Cui Y."/>
            <person name="Guo X."/>
            <person name="Zheng S."/>
            <person name="Wang B."/>
            <person name="Yu K."/>
            <person name="Liang Q."/>
            <person name="Yang W."/>
            <person name="Lou X."/>
            <person name="Chen J."/>
            <person name="Feng M."/>
            <person name="Jian J."/>
            <person name="Zhang X."/>
            <person name="Luo G."/>
            <person name="Jiang Y."/>
            <person name="Liu J."/>
            <person name="Wang Z."/>
            <person name="Sha Y."/>
            <person name="Zhang B."/>
            <person name="Wu H."/>
            <person name="Tang D."/>
            <person name="Shen Q."/>
            <person name="Xue P."/>
            <person name="Zou S."/>
            <person name="Wang X."/>
            <person name="Liu X."/>
            <person name="Wang F."/>
            <person name="Yang Y."/>
            <person name="An X."/>
            <person name="Dong Z."/>
            <person name="Zhang K."/>
            <person name="Zhang X."/>
            <person name="Luo M.C."/>
            <person name="Dvorak J."/>
            <person name="Tong Y."/>
            <person name="Wang J."/>
            <person name="Yang H."/>
            <person name="Li Z."/>
            <person name="Wang D."/>
            <person name="Zhang A."/>
            <person name="Wang J."/>
        </authorList>
    </citation>
    <scope>NUCLEOTIDE SEQUENCE</scope>
    <source>
        <strain evidence="3">cv. G1812</strain>
    </source>
</reference>
<feature type="region of interest" description="Disordered" evidence="1">
    <location>
        <begin position="75"/>
        <end position="120"/>
    </location>
</feature>
<dbReference type="Proteomes" id="UP000015106">
    <property type="component" value="Unassembled WGS sequence"/>
</dbReference>
<feature type="region of interest" description="Disordered" evidence="1">
    <location>
        <begin position="12"/>
        <end position="58"/>
    </location>
</feature>
<name>A0A8R7VE12_TRIUA</name>
<feature type="compositionally biased region" description="Pro residues" evidence="1">
    <location>
        <begin position="44"/>
        <end position="58"/>
    </location>
</feature>
<keyword evidence="3" id="KW-1185">Reference proteome</keyword>
<dbReference type="EnsemblPlants" id="TuG1812S0000007800.01.T01">
    <property type="protein sequence ID" value="TuG1812S0000007800.01.T01.s_cds23652"/>
    <property type="gene ID" value="TuG1812S0000007800.01"/>
</dbReference>
<evidence type="ECO:0000313" key="2">
    <source>
        <dbReference type="EnsemblPlants" id="TuG1812S0000007800.01.T01.s_cds23652"/>
    </source>
</evidence>
<sequence length="137" mass="14991">DAQSTRTLHQIAVAAPNYRSAGGRPPPRSPLPPSPTTVAALRRPQPPLQPLLRPQPPHCCRPPFVPNHAVVAPNHSRATLPSTRLTRSTTSVAEPLHRRRPSSAERLPRHHPESFLPREGCLLFTEAPRARGPPPLS</sequence>
<reference evidence="2" key="2">
    <citation type="submission" date="2022-06" db="UniProtKB">
        <authorList>
            <consortium name="EnsemblPlants"/>
        </authorList>
    </citation>
    <scope>IDENTIFICATION</scope>
</reference>
<accession>A0A8R7VE12</accession>
<feature type="compositionally biased region" description="Basic and acidic residues" evidence="1">
    <location>
        <begin position="102"/>
        <end position="113"/>
    </location>
</feature>
<proteinExistence type="predicted"/>